<proteinExistence type="predicted"/>
<comment type="caution">
    <text evidence="2">The sequence shown here is derived from an EMBL/GenBank/DDBJ whole genome shotgun (WGS) entry which is preliminary data.</text>
</comment>
<accession>A0A1X2HWM6</accession>
<protein>
    <recommendedName>
        <fullName evidence="4">Secreted protein</fullName>
    </recommendedName>
</protein>
<keyword evidence="3" id="KW-1185">Reference proteome</keyword>
<dbReference type="EMBL" id="MCGN01000001">
    <property type="protein sequence ID" value="ORZ04010.1"/>
    <property type="molecule type" value="Genomic_DNA"/>
</dbReference>
<feature type="chain" id="PRO_5012665342" description="Secreted protein" evidence="1">
    <location>
        <begin position="20"/>
        <end position="109"/>
    </location>
</feature>
<sequence>MPFFLSLCLFLNSVNVKEGLLEFFTFMVEAETCLECFGCFVGASHTIKSLALAEPALAPFAFQSSHHFSIHQRIDVILESKMSCRSVAQDSGLFFTNVLEGEWLPKRTR</sequence>
<organism evidence="2 3">
    <name type="scientific">Syncephalastrum racemosum</name>
    <name type="common">Filamentous fungus</name>
    <dbReference type="NCBI Taxonomy" id="13706"/>
    <lineage>
        <taxon>Eukaryota</taxon>
        <taxon>Fungi</taxon>
        <taxon>Fungi incertae sedis</taxon>
        <taxon>Mucoromycota</taxon>
        <taxon>Mucoromycotina</taxon>
        <taxon>Mucoromycetes</taxon>
        <taxon>Mucorales</taxon>
        <taxon>Syncephalastraceae</taxon>
        <taxon>Syncephalastrum</taxon>
    </lineage>
</organism>
<evidence type="ECO:0008006" key="4">
    <source>
        <dbReference type="Google" id="ProtNLM"/>
    </source>
</evidence>
<dbReference type="AlphaFoldDB" id="A0A1X2HWM6"/>
<evidence type="ECO:0000256" key="1">
    <source>
        <dbReference type="SAM" id="SignalP"/>
    </source>
</evidence>
<dbReference type="Proteomes" id="UP000242180">
    <property type="component" value="Unassembled WGS sequence"/>
</dbReference>
<evidence type="ECO:0000313" key="2">
    <source>
        <dbReference type="EMBL" id="ORZ04010.1"/>
    </source>
</evidence>
<evidence type="ECO:0000313" key="3">
    <source>
        <dbReference type="Proteomes" id="UP000242180"/>
    </source>
</evidence>
<name>A0A1X2HWM6_SYNRA</name>
<dbReference type="InParanoid" id="A0A1X2HWM6"/>
<reference evidence="2 3" key="1">
    <citation type="submission" date="2016-07" db="EMBL/GenBank/DDBJ databases">
        <title>Pervasive Adenine N6-methylation of Active Genes in Fungi.</title>
        <authorList>
            <consortium name="DOE Joint Genome Institute"/>
            <person name="Mondo S.J."/>
            <person name="Dannebaum R.O."/>
            <person name="Kuo R.C."/>
            <person name="Labutti K."/>
            <person name="Haridas S."/>
            <person name="Kuo A."/>
            <person name="Salamov A."/>
            <person name="Ahrendt S.R."/>
            <person name="Lipzen A."/>
            <person name="Sullivan W."/>
            <person name="Andreopoulos W.B."/>
            <person name="Clum A."/>
            <person name="Lindquist E."/>
            <person name="Daum C."/>
            <person name="Ramamoorthy G.K."/>
            <person name="Gryganskyi A."/>
            <person name="Culley D."/>
            <person name="Magnuson J.K."/>
            <person name="James T.Y."/>
            <person name="O'Malley M.A."/>
            <person name="Stajich J.E."/>
            <person name="Spatafora J.W."/>
            <person name="Visel A."/>
            <person name="Grigoriev I.V."/>
        </authorList>
    </citation>
    <scope>NUCLEOTIDE SEQUENCE [LARGE SCALE GENOMIC DNA]</scope>
    <source>
        <strain evidence="2 3">NRRL 2496</strain>
    </source>
</reference>
<keyword evidence="1" id="KW-0732">Signal</keyword>
<feature type="signal peptide" evidence="1">
    <location>
        <begin position="1"/>
        <end position="19"/>
    </location>
</feature>
<gene>
    <name evidence="2" type="ORF">BCR43DRAFT_70611</name>
</gene>